<evidence type="ECO:0000256" key="1">
    <source>
        <dbReference type="ARBA" id="ARBA00022679"/>
    </source>
</evidence>
<dbReference type="PROSITE" id="PS00108">
    <property type="entry name" value="PROTEIN_KINASE_ST"/>
    <property type="match status" value="1"/>
</dbReference>
<evidence type="ECO:0000256" key="6">
    <source>
        <dbReference type="SAM" id="Phobius"/>
    </source>
</evidence>
<dbReference type="PROSITE" id="PS50011">
    <property type="entry name" value="PROTEIN_KINASE_DOM"/>
    <property type="match status" value="1"/>
</dbReference>
<evidence type="ECO:0000256" key="3">
    <source>
        <dbReference type="ARBA" id="ARBA00022777"/>
    </source>
</evidence>
<name>A0A9X2EJV7_9GAMM</name>
<dbReference type="SMART" id="SM00028">
    <property type="entry name" value="TPR"/>
    <property type="match status" value="4"/>
</dbReference>
<dbReference type="InterPro" id="IPR011990">
    <property type="entry name" value="TPR-like_helical_dom_sf"/>
</dbReference>
<dbReference type="InterPro" id="IPR019734">
    <property type="entry name" value="TPR_rpt"/>
</dbReference>
<dbReference type="SMART" id="SM00220">
    <property type="entry name" value="S_TKc"/>
    <property type="match status" value="1"/>
</dbReference>
<dbReference type="CDD" id="cd14014">
    <property type="entry name" value="STKc_PknB_like"/>
    <property type="match status" value="1"/>
</dbReference>
<evidence type="ECO:0000256" key="4">
    <source>
        <dbReference type="ARBA" id="ARBA00022840"/>
    </source>
</evidence>
<dbReference type="PROSITE" id="PS00107">
    <property type="entry name" value="PROTEIN_KINASE_ATP"/>
    <property type="match status" value="1"/>
</dbReference>
<dbReference type="InterPro" id="IPR008271">
    <property type="entry name" value="Ser/Thr_kinase_AS"/>
</dbReference>
<dbReference type="Gene3D" id="1.10.510.10">
    <property type="entry name" value="Transferase(Phosphotransferase) domain 1"/>
    <property type="match status" value="1"/>
</dbReference>
<dbReference type="Pfam" id="PF00069">
    <property type="entry name" value="Pkinase"/>
    <property type="match status" value="1"/>
</dbReference>
<keyword evidence="3 8" id="KW-0418">Kinase</keyword>
<evidence type="ECO:0000256" key="5">
    <source>
        <dbReference type="PROSITE-ProRule" id="PRU10141"/>
    </source>
</evidence>
<comment type="caution">
    <text evidence="8">The sequence shown here is derived from an EMBL/GenBank/DDBJ whole genome shotgun (WGS) entry which is preliminary data.</text>
</comment>
<dbReference type="AlphaFoldDB" id="A0A9X2EJV7"/>
<sequence length="871" mass="97459">MSVQPPSYIGHYKILGQLGAGGMGVVYLAKDERLNRQVAIKRLLKGPADESASRRIHQEALLLAQLNHNNIVQIYDVVEEQSDVALVMEYVDGRPLTYWAREFNPNLRQKVQLLKQIATGLARAHAAGIIHRDLKADNILIDSNNIAKIADFGIARSWQDTKDLTREHHVAGSWYAMSPEQALGEKLDSRCDLFALGMLAYHLLCGQSPFGKHGSPYVIIDRIINSPHPPVGVVNPGLPAALCKLLDKLLAKTPDKRPVSAASVAADFEVILSQLTSDQESAEEYETTITTEDFHVQQRRKNKGRKLVAGILLASCAVLLGLTAAVFPQLSLPGNKKPSGKYIAIIEPNLSNLHSREERLLANNLLSSIKQGLSDQKALLLVPYSESQQLKGRPLREQAQALNAQLLLQFALNCEAALCEASFDLIETEDFVETASRSTMLNLDAPLESRARVLQQLHYLLPSYPAENQGTLFSLSPEDYQRYLEVFEQRNNEADVAEAIAEMEALLKKNAYFPPYYELLADLLVTHFYHSRDSKIRGRLEELLDNIPAKIANHPTILVTKVRIAIYLADTERTEALLAKLKLLLPDQALYYFLRAGAYQRGGAYSRALEVINQALNIRTSPIYLRQKAMTLTLMGQMEKAKPHLLQAIHLNNHYIDAISLLAANELDSGRPGESIRLLSQLGLQQLGDRDTFNLCLSYYIEKRLQDTKNCLAHIIKRVPKDPHVYLLLAEIARLENRPVKSQEFAQRALTLAQEQQDWLGLLLRARAYSELGQGEQAIEALLKIDNTAPDGLFINYSRAQVYMASGDMLSAKAYIRKTLELGMAPVWFTTIGFQSICTLANFDDLRVNYPTLCSERTDVPTIENNSNRME</sequence>
<feature type="transmembrane region" description="Helical" evidence="6">
    <location>
        <begin position="307"/>
        <end position="327"/>
    </location>
</feature>
<dbReference type="InterPro" id="IPR017441">
    <property type="entry name" value="Protein_kinase_ATP_BS"/>
</dbReference>
<dbReference type="SUPFAM" id="SSF48452">
    <property type="entry name" value="TPR-like"/>
    <property type="match status" value="2"/>
</dbReference>
<evidence type="ECO:0000256" key="2">
    <source>
        <dbReference type="ARBA" id="ARBA00022741"/>
    </source>
</evidence>
<keyword evidence="6" id="KW-0472">Membrane</keyword>
<dbReference type="GO" id="GO:0004674">
    <property type="term" value="F:protein serine/threonine kinase activity"/>
    <property type="evidence" value="ECO:0007669"/>
    <property type="project" value="TreeGrafter"/>
</dbReference>
<feature type="domain" description="Protein kinase" evidence="7">
    <location>
        <begin position="12"/>
        <end position="272"/>
    </location>
</feature>
<dbReference type="PANTHER" id="PTHR43289:SF6">
    <property type="entry name" value="SERINE_THREONINE-PROTEIN KINASE NEKL-3"/>
    <property type="match status" value="1"/>
</dbReference>
<dbReference type="InterPro" id="IPR011009">
    <property type="entry name" value="Kinase-like_dom_sf"/>
</dbReference>
<dbReference type="EMBL" id="JALBWM010000011">
    <property type="protein sequence ID" value="MCO1333572.1"/>
    <property type="molecule type" value="Genomic_DNA"/>
</dbReference>
<dbReference type="SUPFAM" id="SSF56112">
    <property type="entry name" value="Protein kinase-like (PK-like)"/>
    <property type="match status" value="1"/>
</dbReference>
<feature type="transmembrane region" description="Helical" evidence="6">
    <location>
        <begin position="12"/>
        <end position="29"/>
    </location>
</feature>
<keyword evidence="4 5" id="KW-0067">ATP-binding</keyword>
<evidence type="ECO:0000259" key="7">
    <source>
        <dbReference type="PROSITE" id="PS50011"/>
    </source>
</evidence>
<dbReference type="PANTHER" id="PTHR43289">
    <property type="entry name" value="MITOGEN-ACTIVATED PROTEIN KINASE KINASE KINASE 20-RELATED"/>
    <property type="match status" value="1"/>
</dbReference>
<evidence type="ECO:0000313" key="9">
    <source>
        <dbReference type="Proteomes" id="UP001139028"/>
    </source>
</evidence>
<keyword evidence="1" id="KW-0808">Transferase</keyword>
<protein>
    <submittedName>
        <fullName evidence="8">Protein kinase</fullName>
    </submittedName>
</protein>
<gene>
    <name evidence="8" type="ORF">MO867_04380</name>
</gene>
<keyword evidence="2 5" id="KW-0547">Nucleotide-binding</keyword>
<dbReference type="Gene3D" id="3.30.200.20">
    <property type="entry name" value="Phosphorylase Kinase, domain 1"/>
    <property type="match status" value="1"/>
</dbReference>
<keyword evidence="6" id="KW-1133">Transmembrane helix</keyword>
<feature type="binding site" evidence="5">
    <location>
        <position position="41"/>
    </location>
    <ligand>
        <name>ATP</name>
        <dbReference type="ChEBI" id="CHEBI:30616"/>
    </ligand>
</feature>
<dbReference type="GO" id="GO:0005524">
    <property type="term" value="F:ATP binding"/>
    <property type="evidence" value="ECO:0007669"/>
    <property type="project" value="UniProtKB-UniRule"/>
</dbReference>
<keyword evidence="9" id="KW-1185">Reference proteome</keyword>
<accession>A0A9X2EJV7</accession>
<proteinExistence type="predicted"/>
<organism evidence="8 9">
    <name type="scientific">Microbulbifer okhotskensis</name>
    <dbReference type="NCBI Taxonomy" id="2926617"/>
    <lineage>
        <taxon>Bacteria</taxon>
        <taxon>Pseudomonadati</taxon>
        <taxon>Pseudomonadota</taxon>
        <taxon>Gammaproteobacteria</taxon>
        <taxon>Cellvibrionales</taxon>
        <taxon>Microbulbiferaceae</taxon>
        <taxon>Microbulbifer</taxon>
    </lineage>
</organism>
<dbReference type="RefSeq" id="WP_252464979.1">
    <property type="nucleotide sequence ID" value="NZ_JALBWM010000011.1"/>
</dbReference>
<evidence type="ECO:0000313" key="8">
    <source>
        <dbReference type="EMBL" id="MCO1333572.1"/>
    </source>
</evidence>
<dbReference type="Proteomes" id="UP001139028">
    <property type="component" value="Unassembled WGS sequence"/>
</dbReference>
<keyword evidence="6" id="KW-0812">Transmembrane</keyword>
<dbReference type="InterPro" id="IPR000719">
    <property type="entry name" value="Prot_kinase_dom"/>
</dbReference>
<reference evidence="8" key="1">
    <citation type="journal article" date="2022" name="Arch. Microbiol.">
        <title>Microbulbifer okhotskensis sp. nov., isolated from a deep bottom sediment of the Okhotsk Sea.</title>
        <authorList>
            <person name="Romanenko L."/>
            <person name="Kurilenko V."/>
            <person name="Otstavnykh N."/>
            <person name="Velansky P."/>
            <person name="Isaeva M."/>
            <person name="Mikhailov V."/>
        </authorList>
    </citation>
    <scope>NUCLEOTIDE SEQUENCE</scope>
    <source>
        <strain evidence="8">OS29</strain>
    </source>
</reference>
<dbReference type="Gene3D" id="1.25.40.10">
    <property type="entry name" value="Tetratricopeptide repeat domain"/>
    <property type="match status" value="2"/>
</dbReference>